<dbReference type="PANTHER" id="PTHR12677:SF59">
    <property type="entry name" value="GOLGI APPARATUS MEMBRANE PROTEIN TVP38-RELATED"/>
    <property type="match status" value="1"/>
</dbReference>
<accession>A0ABS5W146</accession>
<evidence type="ECO:0000256" key="1">
    <source>
        <dbReference type="ARBA" id="ARBA00004651"/>
    </source>
</evidence>
<sequence>MDLISPIFGQLGVLGPLLQSELLLGLAFLVLTATLVGSGVPGVLMPISFSSGALLGGWLAILVVVLGAVLGSHGLFLLARRSLSERIRKRWGPRLERFDRDITQRGFVYLLGLRLLGAPHMLVTAACALSPLRARSFALATLLGFLPAVTIAAMAGSAV</sequence>
<evidence type="ECO:0000256" key="5">
    <source>
        <dbReference type="ARBA" id="ARBA00023136"/>
    </source>
</evidence>
<keyword evidence="4 6" id="KW-1133">Transmembrane helix</keyword>
<reference evidence="8 9" key="1">
    <citation type="submission" date="2021-05" db="EMBL/GenBank/DDBJ databases">
        <title>Croceibacterium sp. LX-88 genome sequence.</title>
        <authorList>
            <person name="Luo X."/>
        </authorList>
    </citation>
    <scope>NUCLEOTIDE SEQUENCE [LARGE SCALE GENOMIC DNA]</scope>
    <source>
        <strain evidence="8 9">LX-88</strain>
    </source>
</reference>
<evidence type="ECO:0000259" key="7">
    <source>
        <dbReference type="Pfam" id="PF09335"/>
    </source>
</evidence>
<protein>
    <recommendedName>
        <fullName evidence="6">TVP38/TMEM64 family membrane protein</fullName>
    </recommendedName>
</protein>
<feature type="domain" description="VTT" evidence="7">
    <location>
        <begin position="45"/>
        <end position="157"/>
    </location>
</feature>
<feature type="transmembrane region" description="Helical" evidence="6">
    <location>
        <begin position="22"/>
        <end position="49"/>
    </location>
</feature>
<gene>
    <name evidence="8" type="ORF">KK137_04025</name>
</gene>
<evidence type="ECO:0000313" key="9">
    <source>
        <dbReference type="Proteomes" id="UP000811255"/>
    </source>
</evidence>
<dbReference type="InterPro" id="IPR015414">
    <property type="entry name" value="TMEM64"/>
</dbReference>
<evidence type="ECO:0000313" key="8">
    <source>
        <dbReference type="EMBL" id="MBT2133495.1"/>
    </source>
</evidence>
<dbReference type="PANTHER" id="PTHR12677">
    <property type="entry name" value="GOLGI APPARATUS MEMBRANE PROTEIN TVP38-RELATED"/>
    <property type="match status" value="1"/>
</dbReference>
<keyword evidence="2 6" id="KW-1003">Cell membrane</keyword>
<evidence type="ECO:0000256" key="4">
    <source>
        <dbReference type="ARBA" id="ARBA00022989"/>
    </source>
</evidence>
<comment type="similarity">
    <text evidence="6">Belongs to the TVP38/TMEM64 family.</text>
</comment>
<feature type="transmembrane region" description="Helical" evidence="6">
    <location>
        <begin position="55"/>
        <end position="79"/>
    </location>
</feature>
<comment type="subcellular location">
    <subcellularLocation>
        <location evidence="1 6">Cell membrane</location>
        <topology evidence="1 6">Multi-pass membrane protein</topology>
    </subcellularLocation>
</comment>
<dbReference type="Pfam" id="PF09335">
    <property type="entry name" value="VTT_dom"/>
    <property type="match status" value="1"/>
</dbReference>
<dbReference type="EMBL" id="JAHFVK010000001">
    <property type="protein sequence ID" value="MBT2133495.1"/>
    <property type="molecule type" value="Genomic_DNA"/>
</dbReference>
<name>A0ABS5W146_9SPHN</name>
<feature type="transmembrane region" description="Helical" evidence="6">
    <location>
        <begin position="137"/>
        <end position="156"/>
    </location>
</feature>
<evidence type="ECO:0000256" key="3">
    <source>
        <dbReference type="ARBA" id="ARBA00022692"/>
    </source>
</evidence>
<dbReference type="RefSeq" id="WP_214534739.1">
    <property type="nucleotide sequence ID" value="NZ_JAHFVK010000001.1"/>
</dbReference>
<keyword evidence="3 6" id="KW-0812">Transmembrane</keyword>
<dbReference type="Proteomes" id="UP000811255">
    <property type="component" value="Unassembled WGS sequence"/>
</dbReference>
<dbReference type="InterPro" id="IPR032816">
    <property type="entry name" value="VTT_dom"/>
</dbReference>
<organism evidence="8 9">
    <name type="scientific">Croceibacterium selenioxidans</name>
    <dbReference type="NCBI Taxonomy" id="2838833"/>
    <lineage>
        <taxon>Bacteria</taxon>
        <taxon>Pseudomonadati</taxon>
        <taxon>Pseudomonadota</taxon>
        <taxon>Alphaproteobacteria</taxon>
        <taxon>Sphingomonadales</taxon>
        <taxon>Erythrobacteraceae</taxon>
        <taxon>Croceibacterium</taxon>
    </lineage>
</organism>
<feature type="transmembrane region" description="Helical" evidence="6">
    <location>
        <begin position="107"/>
        <end position="131"/>
    </location>
</feature>
<evidence type="ECO:0000256" key="6">
    <source>
        <dbReference type="RuleBase" id="RU366058"/>
    </source>
</evidence>
<keyword evidence="5 6" id="KW-0472">Membrane</keyword>
<proteinExistence type="inferred from homology"/>
<keyword evidence="9" id="KW-1185">Reference proteome</keyword>
<comment type="caution">
    <text evidence="8">The sequence shown here is derived from an EMBL/GenBank/DDBJ whole genome shotgun (WGS) entry which is preliminary data.</text>
</comment>
<evidence type="ECO:0000256" key="2">
    <source>
        <dbReference type="ARBA" id="ARBA00022475"/>
    </source>
</evidence>
<comment type="caution">
    <text evidence="6">Lacks conserved residue(s) required for the propagation of feature annotation.</text>
</comment>